<proteinExistence type="predicted"/>
<feature type="region of interest" description="Disordered" evidence="1">
    <location>
        <begin position="174"/>
        <end position="195"/>
    </location>
</feature>
<sequence length="195" mass="21246">MTSNLWRSALKTGALCVLMAAPMLVSAETSAAKKELIAKVVQLQQGGVEGIARSLVEQPALALMQQAGQVLQTRIAPEKREEMAKAIQADIRKYVEDTNPLLRDKALKMAPGVMGPLLEEKFTEDELKQLVGWLESPVIRRYQQLTPEIQKGLSEKLVAETRALVEPKLQALDRSVSGRLGMPPPAKAASAPAKK</sequence>
<comment type="caution">
    <text evidence="3">The sequence shown here is derived from an EMBL/GenBank/DDBJ whole genome shotgun (WGS) entry which is preliminary data.</text>
</comment>
<evidence type="ECO:0008006" key="5">
    <source>
        <dbReference type="Google" id="ProtNLM"/>
    </source>
</evidence>
<dbReference type="AlphaFoldDB" id="A0A7Y9QUI8"/>
<feature type="signal peptide" evidence="2">
    <location>
        <begin position="1"/>
        <end position="27"/>
    </location>
</feature>
<protein>
    <recommendedName>
        <fullName evidence="5">DUF2059 domain-containing protein</fullName>
    </recommendedName>
</protein>
<accession>A0A7Y9QUI8</accession>
<organism evidence="3 4">
    <name type="scientific">Sphaerotilus montanus</name>
    <dbReference type="NCBI Taxonomy" id="522889"/>
    <lineage>
        <taxon>Bacteria</taxon>
        <taxon>Pseudomonadati</taxon>
        <taxon>Pseudomonadota</taxon>
        <taxon>Betaproteobacteria</taxon>
        <taxon>Burkholderiales</taxon>
        <taxon>Sphaerotilaceae</taxon>
        <taxon>Sphaerotilus</taxon>
    </lineage>
</organism>
<evidence type="ECO:0000313" key="4">
    <source>
        <dbReference type="Proteomes" id="UP000518288"/>
    </source>
</evidence>
<dbReference type="EMBL" id="JACCFH010000001">
    <property type="protein sequence ID" value="NYG31627.1"/>
    <property type="molecule type" value="Genomic_DNA"/>
</dbReference>
<evidence type="ECO:0000256" key="1">
    <source>
        <dbReference type="SAM" id="MobiDB-lite"/>
    </source>
</evidence>
<dbReference type="Proteomes" id="UP000518288">
    <property type="component" value="Unassembled WGS sequence"/>
</dbReference>
<gene>
    <name evidence="3" type="ORF">BDD16_000613</name>
</gene>
<feature type="chain" id="PRO_5030649230" description="DUF2059 domain-containing protein" evidence="2">
    <location>
        <begin position="28"/>
        <end position="195"/>
    </location>
</feature>
<reference evidence="3 4" key="1">
    <citation type="submission" date="2020-07" db="EMBL/GenBank/DDBJ databases">
        <title>Genomic Encyclopedia of Archaeal and Bacterial Type Strains, Phase II (KMG-II): from individual species to whole genera.</title>
        <authorList>
            <person name="Goeker M."/>
        </authorList>
    </citation>
    <scope>NUCLEOTIDE SEQUENCE [LARGE SCALE GENOMIC DNA]</scope>
    <source>
        <strain evidence="3 4">DSM 21226</strain>
    </source>
</reference>
<evidence type="ECO:0000313" key="3">
    <source>
        <dbReference type="EMBL" id="NYG31627.1"/>
    </source>
</evidence>
<keyword evidence="4" id="KW-1185">Reference proteome</keyword>
<keyword evidence="2" id="KW-0732">Signal</keyword>
<evidence type="ECO:0000256" key="2">
    <source>
        <dbReference type="SAM" id="SignalP"/>
    </source>
</evidence>
<name>A0A7Y9QUI8_9BURK</name>
<dbReference type="RefSeq" id="WP_179632603.1">
    <property type="nucleotide sequence ID" value="NZ_CAXYYM010000015.1"/>
</dbReference>